<protein>
    <submittedName>
        <fullName evidence="2">Uncharacterized protein</fullName>
    </submittedName>
</protein>
<accession>A0AAD5KZR7</accession>
<dbReference type="Proteomes" id="UP000820818">
    <property type="component" value="Linkage Group LG2"/>
</dbReference>
<dbReference type="AlphaFoldDB" id="A0AAD5KZR7"/>
<sequence>MSPSKAIIFHCSRAVQCPIPQMYNDIKILFACYYCKERIKFGFPRKAMNVTLPRRTKRPTTVNRFLKDADPWRQTWSRHVKEDGPSREVAHEEENGKTEQRPWFAFSHPRQRPSPYRSWKKVCTVLYGVPPRLATTTNGRHLSSRSRR</sequence>
<gene>
    <name evidence="2" type="ORF">GHT06_010068</name>
</gene>
<evidence type="ECO:0000313" key="3">
    <source>
        <dbReference type="Proteomes" id="UP000820818"/>
    </source>
</evidence>
<name>A0AAD5KZR7_9CRUS</name>
<keyword evidence="3" id="KW-1185">Reference proteome</keyword>
<reference evidence="2 3" key="1">
    <citation type="submission" date="2022-05" db="EMBL/GenBank/DDBJ databases">
        <title>A multi-omics perspective on studying reproductive biology in Daphnia sinensis.</title>
        <authorList>
            <person name="Jia J."/>
        </authorList>
    </citation>
    <scope>NUCLEOTIDE SEQUENCE [LARGE SCALE GENOMIC DNA]</scope>
    <source>
        <strain evidence="2 3">WSL</strain>
    </source>
</reference>
<evidence type="ECO:0000313" key="2">
    <source>
        <dbReference type="EMBL" id="KAI9562614.1"/>
    </source>
</evidence>
<feature type="region of interest" description="Disordered" evidence="1">
    <location>
        <begin position="76"/>
        <end position="115"/>
    </location>
</feature>
<evidence type="ECO:0000256" key="1">
    <source>
        <dbReference type="SAM" id="MobiDB-lite"/>
    </source>
</evidence>
<comment type="caution">
    <text evidence="2">The sequence shown here is derived from an EMBL/GenBank/DDBJ whole genome shotgun (WGS) entry which is preliminary data.</text>
</comment>
<organism evidence="2 3">
    <name type="scientific">Daphnia sinensis</name>
    <dbReference type="NCBI Taxonomy" id="1820382"/>
    <lineage>
        <taxon>Eukaryota</taxon>
        <taxon>Metazoa</taxon>
        <taxon>Ecdysozoa</taxon>
        <taxon>Arthropoda</taxon>
        <taxon>Crustacea</taxon>
        <taxon>Branchiopoda</taxon>
        <taxon>Diplostraca</taxon>
        <taxon>Cladocera</taxon>
        <taxon>Anomopoda</taxon>
        <taxon>Daphniidae</taxon>
        <taxon>Daphnia</taxon>
        <taxon>Daphnia similis group</taxon>
    </lineage>
</organism>
<proteinExistence type="predicted"/>
<feature type="compositionally biased region" description="Basic and acidic residues" evidence="1">
    <location>
        <begin position="79"/>
        <end position="100"/>
    </location>
</feature>
<dbReference type="EMBL" id="WJBH02000002">
    <property type="protein sequence ID" value="KAI9562614.1"/>
    <property type="molecule type" value="Genomic_DNA"/>
</dbReference>